<dbReference type="RefSeq" id="WP_344594433.1">
    <property type="nucleotide sequence ID" value="NZ_BAAARW010000026.1"/>
</dbReference>
<dbReference type="PANTHER" id="PTHR36113">
    <property type="entry name" value="LYASE, PUTATIVE-RELATED-RELATED"/>
    <property type="match status" value="1"/>
</dbReference>
<evidence type="ECO:0000259" key="2">
    <source>
        <dbReference type="PROSITE" id="PS51819"/>
    </source>
</evidence>
<proteinExistence type="predicted"/>
<dbReference type="Gene3D" id="3.10.180.10">
    <property type="entry name" value="2,3-Dihydroxybiphenyl 1,2-Dioxygenase, domain 1"/>
    <property type="match status" value="1"/>
</dbReference>
<evidence type="ECO:0000313" key="3">
    <source>
        <dbReference type="EMBL" id="GAA2441348.1"/>
    </source>
</evidence>
<dbReference type="InterPro" id="IPR018146">
    <property type="entry name" value="Glyoxalase_1_CS"/>
</dbReference>
<reference evidence="4" key="1">
    <citation type="journal article" date="2019" name="Int. J. Syst. Evol. Microbiol.">
        <title>The Global Catalogue of Microorganisms (GCM) 10K type strain sequencing project: providing services to taxonomists for standard genome sequencing and annotation.</title>
        <authorList>
            <consortium name="The Broad Institute Genomics Platform"/>
            <consortium name="The Broad Institute Genome Sequencing Center for Infectious Disease"/>
            <person name="Wu L."/>
            <person name="Ma J."/>
        </authorList>
    </citation>
    <scope>NUCLEOTIDE SEQUENCE [LARGE SCALE GENOMIC DNA]</scope>
    <source>
        <strain evidence="4">JCM 3325</strain>
    </source>
</reference>
<dbReference type="InterPro" id="IPR004360">
    <property type="entry name" value="Glyas_Fos-R_dOase_dom"/>
</dbReference>
<protein>
    <submittedName>
        <fullName evidence="3">VOC family protein</fullName>
    </submittedName>
</protein>
<dbReference type="Pfam" id="PF00903">
    <property type="entry name" value="Glyoxalase"/>
    <property type="match status" value="1"/>
</dbReference>
<dbReference type="InterPro" id="IPR029068">
    <property type="entry name" value="Glyas_Bleomycin-R_OHBP_Dase"/>
</dbReference>
<dbReference type="Proteomes" id="UP001501231">
    <property type="component" value="Unassembled WGS sequence"/>
</dbReference>
<dbReference type="EMBL" id="BAAARW010000026">
    <property type="protein sequence ID" value="GAA2441348.1"/>
    <property type="molecule type" value="Genomic_DNA"/>
</dbReference>
<name>A0ABP5X3Y6_9ACTN</name>
<keyword evidence="1" id="KW-0479">Metal-binding</keyword>
<comment type="caution">
    <text evidence="3">The sequence shown here is derived from an EMBL/GenBank/DDBJ whole genome shotgun (WGS) entry which is preliminary data.</text>
</comment>
<gene>
    <name evidence="3" type="ORF">GCM10010191_66930</name>
</gene>
<feature type="domain" description="VOC" evidence="2">
    <location>
        <begin position="5"/>
        <end position="128"/>
    </location>
</feature>
<accession>A0ABP5X3Y6</accession>
<dbReference type="PROSITE" id="PS51819">
    <property type="entry name" value="VOC"/>
    <property type="match status" value="1"/>
</dbReference>
<dbReference type="PROSITE" id="PS00934">
    <property type="entry name" value="GLYOXALASE_I_1"/>
    <property type="match status" value="1"/>
</dbReference>
<keyword evidence="4" id="KW-1185">Reference proteome</keyword>
<dbReference type="InterPro" id="IPR051332">
    <property type="entry name" value="Fosfomycin_Res_Enzymes"/>
</dbReference>
<organism evidence="3 4">
    <name type="scientific">Actinomadura vinacea</name>
    <dbReference type="NCBI Taxonomy" id="115336"/>
    <lineage>
        <taxon>Bacteria</taxon>
        <taxon>Bacillati</taxon>
        <taxon>Actinomycetota</taxon>
        <taxon>Actinomycetes</taxon>
        <taxon>Streptosporangiales</taxon>
        <taxon>Thermomonosporaceae</taxon>
        <taxon>Actinomadura</taxon>
    </lineage>
</organism>
<dbReference type="InterPro" id="IPR037523">
    <property type="entry name" value="VOC_core"/>
</dbReference>
<sequence length="147" mass="15942">MQELSTGHIGLNVTDLDRSRDFYQRVFGFDVLAESDGERRWAFLGRDGRLVVTLWQQSAGEFSSGTPGLHHLSFQVGSIEEVREAEALLRELEVTFAYDGVVPHGEGAGSGGIFFTDPDGIRLEIYSPTGAEDAKAPTAGAPTCGFF</sequence>
<dbReference type="CDD" id="cd06587">
    <property type="entry name" value="VOC"/>
    <property type="match status" value="1"/>
</dbReference>
<dbReference type="PANTHER" id="PTHR36113:SF6">
    <property type="entry name" value="FOSFOMYCIN RESISTANCE PROTEIN FOSX"/>
    <property type="match status" value="1"/>
</dbReference>
<evidence type="ECO:0000256" key="1">
    <source>
        <dbReference type="ARBA" id="ARBA00022723"/>
    </source>
</evidence>
<dbReference type="SUPFAM" id="SSF54593">
    <property type="entry name" value="Glyoxalase/Bleomycin resistance protein/Dihydroxybiphenyl dioxygenase"/>
    <property type="match status" value="1"/>
</dbReference>
<evidence type="ECO:0000313" key="4">
    <source>
        <dbReference type="Proteomes" id="UP001501231"/>
    </source>
</evidence>